<protein>
    <recommendedName>
        <fullName evidence="2">Membrane protein insertion efficiency factor</fullName>
    </recommendedName>
</protein>
<gene>
    <name evidence="1" type="ORF">ACD_2C00001G0011</name>
</gene>
<dbReference type="AlphaFoldDB" id="K2FGT4"/>
<reference evidence="1" key="1">
    <citation type="journal article" date="2012" name="Science">
        <title>Fermentation, hydrogen, and sulfur metabolism in multiple uncultivated bacterial phyla.</title>
        <authorList>
            <person name="Wrighton K.C."/>
            <person name="Thomas B.C."/>
            <person name="Sharon I."/>
            <person name="Miller C.S."/>
            <person name="Castelle C.J."/>
            <person name="VerBerkmoes N.C."/>
            <person name="Wilkins M.J."/>
            <person name="Hettich R.L."/>
            <person name="Lipton M.S."/>
            <person name="Williams K.H."/>
            <person name="Long P.E."/>
            <person name="Banfield J.F."/>
        </authorList>
    </citation>
    <scope>NUCLEOTIDE SEQUENCE [LARGE SCALE GENOMIC DNA]</scope>
</reference>
<accession>K2FGT4</accession>
<dbReference type="SMART" id="SM01234">
    <property type="entry name" value="Haemolytic"/>
    <property type="match status" value="1"/>
</dbReference>
<name>K2FGT4_9BACT</name>
<dbReference type="EMBL" id="AMFJ01000001">
    <property type="protein sequence ID" value="EKE30361.1"/>
    <property type="molecule type" value="Genomic_DNA"/>
</dbReference>
<dbReference type="Pfam" id="PF01809">
    <property type="entry name" value="YidD"/>
    <property type="match status" value="1"/>
</dbReference>
<evidence type="ECO:0008006" key="2">
    <source>
        <dbReference type="Google" id="ProtNLM"/>
    </source>
</evidence>
<evidence type="ECO:0000313" key="1">
    <source>
        <dbReference type="EMBL" id="EKE30361.1"/>
    </source>
</evidence>
<sequence>MKISLKISDILLKIIWFYQKNMSPDHSVTSKYSWGYCKYYPTCSEYARLAIIKYGPLRWVMKWIWRILRCNPFSKWWIDNP</sequence>
<dbReference type="InterPro" id="IPR002696">
    <property type="entry name" value="Membr_insert_effic_factor_YidD"/>
</dbReference>
<dbReference type="NCBIfam" id="TIGR00278">
    <property type="entry name" value="membrane protein insertion efficiency factor YidD"/>
    <property type="match status" value="1"/>
</dbReference>
<organism evidence="1">
    <name type="scientific">uncultured bacterium</name>
    <name type="common">gcode 4</name>
    <dbReference type="NCBI Taxonomy" id="1234023"/>
    <lineage>
        <taxon>Bacteria</taxon>
        <taxon>environmental samples</taxon>
    </lineage>
</organism>
<proteinExistence type="predicted"/>
<dbReference type="PANTHER" id="PTHR33383:SF1">
    <property type="entry name" value="MEMBRANE PROTEIN INSERTION EFFICIENCY FACTOR-RELATED"/>
    <property type="match status" value="1"/>
</dbReference>
<dbReference type="PANTHER" id="PTHR33383">
    <property type="entry name" value="MEMBRANE PROTEIN INSERTION EFFICIENCY FACTOR-RELATED"/>
    <property type="match status" value="1"/>
</dbReference>
<comment type="caution">
    <text evidence="1">The sequence shown here is derived from an EMBL/GenBank/DDBJ whole genome shotgun (WGS) entry which is preliminary data.</text>
</comment>